<dbReference type="EMBL" id="JAOYFB010000003">
    <property type="protein sequence ID" value="KAK4012123.1"/>
    <property type="molecule type" value="Genomic_DNA"/>
</dbReference>
<feature type="compositionally biased region" description="Basic and acidic residues" evidence="1">
    <location>
        <begin position="230"/>
        <end position="239"/>
    </location>
</feature>
<accession>A0ABQ9ZGR8</accession>
<dbReference type="Proteomes" id="UP001234178">
    <property type="component" value="Unassembled WGS sequence"/>
</dbReference>
<evidence type="ECO:0000256" key="1">
    <source>
        <dbReference type="SAM" id="MobiDB-lite"/>
    </source>
</evidence>
<feature type="compositionally biased region" description="Basic residues" evidence="1">
    <location>
        <begin position="215"/>
        <end position="224"/>
    </location>
</feature>
<protein>
    <submittedName>
        <fullName evidence="2">Uncharacterized protein</fullName>
    </submittedName>
</protein>
<comment type="caution">
    <text evidence="2">The sequence shown here is derived from an EMBL/GenBank/DDBJ whole genome shotgun (WGS) entry which is preliminary data.</text>
</comment>
<proteinExistence type="predicted"/>
<sequence>MQNNNFEHSRFLLQTMPCGGAGVAEVGLMPITTTRLLWTDISIMARRFGRIIKQYQDAIKRIAQLQRAEQDSSFETFFHKDEFFKDVPPPFSEEEGRRATAITTEMLVCMNSHFAPALQFLANPHGLLLDLDVYAFLLELKRQCEEDSHFLKNSGSSGNFFTLAQIDLAIEGRNAAVHGCRKFRRTKLTAIVRVPTLWPKKARLRRVTFGGVPRYRRRPTARKSRSMEAGARDRDIGTS</sequence>
<evidence type="ECO:0000313" key="3">
    <source>
        <dbReference type="Proteomes" id="UP001234178"/>
    </source>
</evidence>
<feature type="region of interest" description="Disordered" evidence="1">
    <location>
        <begin position="215"/>
        <end position="239"/>
    </location>
</feature>
<gene>
    <name evidence="2" type="ORF">OUZ56_021220</name>
</gene>
<keyword evidence="3" id="KW-1185">Reference proteome</keyword>
<name>A0ABQ9ZGR8_9CRUS</name>
<evidence type="ECO:0000313" key="2">
    <source>
        <dbReference type="EMBL" id="KAK4012123.1"/>
    </source>
</evidence>
<reference evidence="2 3" key="1">
    <citation type="journal article" date="2023" name="Nucleic Acids Res.">
        <title>The hologenome of Daphnia magna reveals possible DNA methylation and microbiome-mediated evolution of the host genome.</title>
        <authorList>
            <person name="Chaturvedi A."/>
            <person name="Li X."/>
            <person name="Dhandapani V."/>
            <person name="Marshall H."/>
            <person name="Kissane S."/>
            <person name="Cuenca-Cambronero M."/>
            <person name="Asole G."/>
            <person name="Calvet F."/>
            <person name="Ruiz-Romero M."/>
            <person name="Marangio P."/>
            <person name="Guigo R."/>
            <person name="Rago D."/>
            <person name="Mirbahai L."/>
            <person name="Eastwood N."/>
            <person name="Colbourne J.K."/>
            <person name="Zhou J."/>
            <person name="Mallon E."/>
            <person name="Orsini L."/>
        </authorList>
    </citation>
    <scope>NUCLEOTIDE SEQUENCE [LARGE SCALE GENOMIC DNA]</scope>
    <source>
        <strain evidence="2">LRV0_1</strain>
    </source>
</reference>
<organism evidence="2 3">
    <name type="scientific">Daphnia magna</name>
    <dbReference type="NCBI Taxonomy" id="35525"/>
    <lineage>
        <taxon>Eukaryota</taxon>
        <taxon>Metazoa</taxon>
        <taxon>Ecdysozoa</taxon>
        <taxon>Arthropoda</taxon>
        <taxon>Crustacea</taxon>
        <taxon>Branchiopoda</taxon>
        <taxon>Diplostraca</taxon>
        <taxon>Cladocera</taxon>
        <taxon>Anomopoda</taxon>
        <taxon>Daphniidae</taxon>
        <taxon>Daphnia</taxon>
    </lineage>
</organism>